<sequence length="176" mass="18795">MSGTGRRRNFAKSTICAVRPPQSVLAAPAANGSKVPHPVRSMMVSGCTCGEGLFLPSLMQHGIAARLPAPETLQRSLPCAPLPRCNPQHPVMQLGPAERPLPGIWPQTFAPAAIPAPGLARPSALGWEPLVHRFCVDDWRGQVKPGGLAARSTLPSHFLRDTDQGKFLTYPSSPNL</sequence>
<gene>
    <name evidence="1" type="ORF">PhaeoP88_00251</name>
</gene>
<organism evidence="1 2">
    <name type="scientific">Phaeobacter inhibens</name>
    <dbReference type="NCBI Taxonomy" id="221822"/>
    <lineage>
        <taxon>Bacteria</taxon>
        <taxon>Pseudomonadati</taxon>
        <taxon>Pseudomonadota</taxon>
        <taxon>Alphaproteobacteria</taxon>
        <taxon>Rhodobacterales</taxon>
        <taxon>Roseobacteraceae</taxon>
        <taxon>Phaeobacter</taxon>
    </lineage>
</organism>
<protein>
    <submittedName>
        <fullName evidence="1">Uncharacterized protein</fullName>
    </submittedName>
</protein>
<reference evidence="1 2" key="1">
    <citation type="journal article" date="2017" name="Front. Microbiol.">
        <title>Phaeobacter piscinae sp. nov., a species of the Roseobacter group and potential aquaculture probiont.</title>
        <authorList>
            <person name="Sonnenschein E.C."/>
            <person name="Phippen C.B.W."/>
            <person name="Nielsen K.F."/>
            <person name="Mateiu R.V."/>
            <person name="Melchiorsen J."/>
            <person name="Gram L."/>
            <person name="Overmann J."/>
            <person name="Freese H.M."/>
        </authorList>
    </citation>
    <scope>NUCLEOTIDE SEQUENCE [LARGE SCALE GENOMIC DNA]</scope>
    <source>
        <strain evidence="1 2">P88</strain>
    </source>
</reference>
<proteinExistence type="predicted"/>
<evidence type="ECO:0000313" key="2">
    <source>
        <dbReference type="Proteomes" id="UP000236447"/>
    </source>
</evidence>
<accession>A0A2I7K4Z5</accession>
<dbReference type="EMBL" id="CP010725">
    <property type="protein sequence ID" value="AUQ97655.1"/>
    <property type="molecule type" value="Genomic_DNA"/>
</dbReference>
<dbReference type="Proteomes" id="UP000236447">
    <property type="component" value="Chromosome"/>
</dbReference>
<dbReference type="AlphaFoldDB" id="A0A2I7K4Z5"/>
<reference evidence="1 2" key="2">
    <citation type="journal article" date="2017" name="Genome Biol. Evol.">
        <title>Trajectories and Drivers of Genome Evolution in Surface-Associated Marine Phaeobacter.</title>
        <authorList>
            <person name="Freese H.M."/>
            <person name="Sikorski J."/>
            <person name="Bunk B."/>
            <person name="Scheuner C."/>
            <person name="Meier-Kolthoff J.P."/>
            <person name="Sproer C."/>
            <person name="Gram L."/>
            <person name="Overmann J."/>
        </authorList>
    </citation>
    <scope>NUCLEOTIDE SEQUENCE [LARGE SCALE GENOMIC DNA]</scope>
    <source>
        <strain evidence="1 2">P88</strain>
    </source>
</reference>
<evidence type="ECO:0000313" key="1">
    <source>
        <dbReference type="EMBL" id="AUQ97655.1"/>
    </source>
</evidence>
<name>A0A2I7K4Z5_9RHOB</name>